<dbReference type="AlphaFoldDB" id="A0A3B0CDB5"/>
<dbReference type="PANTHER" id="PTHR43976">
    <property type="entry name" value="SHORT CHAIN DEHYDROGENASE"/>
    <property type="match status" value="1"/>
</dbReference>
<dbReference type="InterPro" id="IPR051911">
    <property type="entry name" value="SDR_oxidoreductase"/>
</dbReference>
<dbReference type="PANTHER" id="PTHR43976:SF16">
    <property type="entry name" value="SHORT-CHAIN DEHYDROGENASE_REDUCTASE FAMILY PROTEIN"/>
    <property type="match status" value="1"/>
</dbReference>
<keyword evidence="2" id="KW-0560">Oxidoreductase</keyword>
<dbReference type="InterPro" id="IPR036291">
    <property type="entry name" value="NAD(P)-bd_dom_sf"/>
</dbReference>
<organism evidence="3 4">
    <name type="scientific">Ulvibacterium marinum</name>
    <dbReference type="NCBI Taxonomy" id="2419782"/>
    <lineage>
        <taxon>Bacteria</taxon>
        <taxon>Pseudomonadati</taxon>
        <taxon>Bacteroidota</taxon>
        <taxon>Flavobacteriia</taxon>
        <taxon>Flavobacteriales</taxon>
        <taxon>Flavobacteriaceae</taxon>
        <taxon>Ulvibacterium</taxon>
    </lineage>
</organism>
<dbReference type="GO" id="GO:0016491">
    <property type="term" value="F:oxidoreductase activity"/>
    <property type="evidence" value="ECO:0007669"/>
    <property type="project" value="UniProtKB-KW"/>
</dbReference>
<dbReference type="EMBL" id="RBCJ01000001">
    <property type="protein sequence ID" value="RKN83230.1"/>
    <property type="molecule type" value="Genomic_DNA"/>
</dbReference>
<gene>
    <name evidence="3" type="ORF">D7Z94_05200</name>
</gene>
<evidence type="ECO:0000313" key="4">
    <source>
        <dbReference type="Proteomes" id="UP000276603"/>
    </source>
</evidence>
<accession>A0A3B0CDB5</accession>
<evidence type="ECO:0000256" key="2">
    <source>
        <dbReference type="ARBA" id="ARBA00023002"/>
    </source>
</evidence>
<dbReference type="Gene3D" id="3.40.50.720">
    <property type="entry name" value="NAD(P)-binding Rossmann-like Domain"/>
    <property type="match status" value="1"/>
</dbReference>
<dbReference type="Proteomes" id="UP000276603">
    <property type="component" value="Unassembled WGS sequence"/>
</dbReference>
<evidence type="ECO:0000313" key="3">
    <source>
        <dbReference type="EMBL" id="RKN83230.1"/>
    </source>
</evidence>
<comment type="similarity">
    <text evidence="1">Belongs to the short-chain dehydrogenases/reductases (SDR) family.</text>
</comment>
<name>A0A3B0CDB5_9FLAO</name>
<proteinExistence type="inferred from homology"/>
<keyword evidence="4" id="KW-1185">Reference proteome</keyword>
<evidence type="ECO:0000256" key="1">
    <source>
        <dbReference type="ARBA" id="ARBA00006484"/>
    </source>
</evidence>
<sequence>MDVFLNNTEYGVTGTLEAATTDQVRGQYNVTFFEAIDCIKSILPYFKKNKRGTIIN</sequence>
<comment type="caution">
    <text evidence="3">The sequence shown here is derived from an EMBL/GenBank/DDBJ whole genome shotgun (WGS) entry which is preliminary data.</text>
</comment>
<protein>
    <submittedName>
        <fullName evidence="3">Uncharacterized protein</fullName>
    </submittedName>
</protein>
<dbReference type="OrthoDB" id="1235794at2"/>
<dbReference type="SUPFAM" id="SSF51735">
    <property type="entry name" value="NAD(P)-binding Rossmann-fold domains"/>
    <property type="match status" value="1"/>
</dbReference>
<reference evidence="3 4" key="1">
    <citation type="submission" date="2018-10" db="EMBL/GenBank/DDBJ databases">
        <title>Ulvibacterium marinum gen. nov., sp. nov., a novel marine bacterium of the family Flavobacteriaceae, isolated from a culture of the green alga Ulva prolifera.</title>
        <authorList>
            <person name="Zhang Z."/>
        </authorList>
    </citation>
    <scope>NUCLEOTIDE SEQUENCE [LARGE SCALE GENOMIC DNA]</scope>
    <source>
        <strain evidence="3 4">CCMM003</strain>
    </source>
</reference>